<comment type="caution">
    <text evidence="4">The sequence shown here is derived from an EMBL/GenBank/DDBJ whole genome shotgun (WGS) entry which is preliminary data.</text>
</comment>
<evidence type="ECO:0000259" key="3">
    <source>
        <dbReference type="Pfam" id="PF00294"/>
    </source>
</evidence>
<dbReference type="GO" id="GO:0016301">
    <property type="term" value="F:kinase activity"/>
    <property type="evidence" value="ECO:0007669"/>
    <property type="project" value="UniProtKB-KW"/>
</dbReference>
<reference evidence="4 5" key="2">
    <citation type="submission" date="2020-03" db="EMBL/GenBank/DDBJ databases">
        <title>Kangsaoukella pontilimi gen. nov., sp. nov., a new member of the family Rhodobacteraceae isolated from a tidal mudflat.</title>
        <authorList>
            <person name="Kim I.S."/>
        </authorList>
    </citation>
    <scope>NUCLEOTIDE SEQUENCE [LARGE SCALE GENOMIC DNA]</scope>
    <source>
        <strain evidence="4 5">GH1-50</strain>
    </source>
</reference>
<dbReference type="Gene3D" id="3.40.1190.20">
    <property type="match status" value="1"/>
</dbReference>
<dbReference type="SUPFAM" id="SSF53613">
    <property type="entry name" value="Ribokinase-like"/>
    <property type="match status" value="1"/>
</dbReference>
<reference evidence="4 5" key="1">
    <citation type="submission" date="2019-12" db="EMBL/GenBank/DDBJ databases">
        <authorList>
            <person name="Lee S.D."/>
        </authorList>
    </citation>
    <scope>NUCLEOTIDE SEQUENCE [LARGE SCALE GENOMIC DNA]</scope>
    <source>
        <strain evidence="4 5">GH1-50</strain>
    </source>
</reference>
<accession>A0A7C9J3P6</accession>
<dbReference type="InterPro" id="IPR029056">
    <property type="entry name" value="Ribokinase-like"/>
</dbReference>
<keyword evidence="5" id="KW-1185">Reference proteome</keyword>
<dbReference type="PRINTS" id="PR00990">
    <property type="entry name" value="RIBOKINASE"/>
</dbReference>
<dbReference type="AlphaFoldDB" id="A0A7C9J3P6"/>
<feature type="domain" description="Carbohydrate kinase PfkB" evidence="3">
    <location>
        <begin position="1"/>
        <end position="280"/>
    </location>
</feature>
<proteinExistence type="predicted"/>
<dbReference type="Pfam" id="PF00294">
    <property type="entry name" value="PfkB"/>
    <property type="match status" value="1"/>
</dbReference>
<gene>
    <name evidence="4" type="ORF">GQ651_10840</name>
</gene>
<keyword evidence="2 4" id="KW-0418">Kinase</keyword>
<dbReference type="InterPro" id="IPR011611">
    <property type="entry name" value="PfkB_dom"/>
</dbReference>
<dbReference type="GO" id="GO:0006796">
    <property type="term" value="P:phosphate-containing compound metabolic process"/>
    <property type="evidence" value="ECO:0007669"/>
    <property type="project" value="UniProtKB-ARBA"/>
</dbReference>
<dbReference type="RefSeq" id="WP_160764272.1">
    <property type="nucleotide sequence ID" value="NZ_WUPT01000002.1"/>
</dbReference>
<dbReference type="PANTHER" id="PTHR10584">
    <property type="entry name" value="SUGAR KINASE"/>
    <property type="match status" value="1"/>
</dbReference>
<dbReference type="InterPro" id="IPR002139">
    <property type="entry name" value="Ribo/fructo_kinase"/>
</dbReference>
<evidence type="ECO:0000256" key="1">
    <source>
        <dbReference type="ARBA" id="ARBA00022679"/>
    </source>
</evidence>
<evidence type="ECO:0000256" key="2">
    <source>
        <dbReference type="ARBA" id="ARBA00022777"/>
    </source>
</evidence>
<sequence>MTDVLIAGVAVADIVMRVAELPRTAEKYRAEDAVVTVGGCAANAAIGVARHGGVARLAARLGGDLVGAMIAQELRQEGVDLSLCNIRPDALSSFSSIYIDGTGERQIMNFRGRNLAPSIDLSEATPAGAVLTDNRWSVLTAEAIAAGRRWSVPAVVDAEAPFDADAVRGASHIVFSMQGLREFEPSLPVDAALERARAEFAAWVAVTDGPKGVRYIAPEGIGHVPSFPVKAVDTLGAGDIWHGVFALRLGMGDDEVAAIRYANAAAALKCARFGGVKSCPDRAQTEALLSEAGEGAT</sequence>
<protein>
    <submittedName>
        <fullName evidence="4">Sugar kinase</fullName>
    </submittedName>
</protein>
<dbReference type="PANTHER" id="PTHR10584:SF157">
    <property type="entry name" value="SULFOFRUCTOSE KINASE"/>
    <property type="match status" value="1"/>
</dbReference>
<evidence type="ECO:0000313" key="5">
    <source>
        <dbReference type="Proteomes" id="UP000480350"/>
    </source>
</evidence>
<name>A0A7C9J3P6_9RHOB</name>
<organism evidence="4 5">
    <name type="scientific">Kangsaoukella pontilimi</name>
    <dbReference type="NCBI Taxonomy" id="2691042"/>
    <lineage>
        <taxon>Bacteria</taxon>
        <taxon>Pseudomonadati</taxon>
        <taxon>Pseudomonadota</taxon>
        <taxon>Alphaproteobacteria</taxon>
        <taxon>Rhodobacterales</taxon>
        <taxon>Paracoccaceae</taxon>
        <taxon>Kangsaoukella</taxon>
    </lineage>
</organism>
<dbReference type="EMBL" id="WUPT01000002">
    <property type="protein sequence ID" value="MXQ08341.1"/>
    <property type="molecule type" value="Genomic_DNA"/>
</dbReference>
<dbReference type="Proteomes" id="UP000480350">
    <property type="component" value="Unassembled WGS sequence"/>
</dbReference>
<dbReference type="GO" id="GO:0005829">
    <property type="term" value="C:cytosol"/>
    <property type="evidence" value="ECO:0007669"/>
    <property type="project" value="TreeGrafter"/>
</dbReference>
<keyword evidence="1" id="KW-0808">Transferase</keyword>
<evidence type="ECO:0000313" key="4">
    <source>
        <dbReference type="EMBL" id="MXQ08341.1"/>
    </source>
</evidence>